<evidence type="ECO:0000256" key="3">
    <source>
        <dbReference type="ARBA" id="ARBA00022692"/>
    </source>
</evidence>
<protein>
    <submittedName>
        <fullName evidence="8">Major Facilitator Superfamily (MFS)</fullName>
    </submittedName>
</protein>
<feature type="transmembrane region" description="Helical" evidence="6">
    <location>
        <begin position="136"/>
        <end position="155"/>
    </location>
</feature>
<dbReference type="Pfam" id="PF12832">
    <property type="entry name" value="MFS_1_like"/>
    <property type="match status" value="1"/>
</dbReference>
<dbReference type="Gene3D" id="1.20.1250.20">
    <property type="entry name" value="MFS general substrate transporter like domains"/>
    <property type="match status" value="1"/>
</dbReference>
<dbReference type="PANTHER" id="PTHR16172:SF41">
    <property type="entry name" value="MAJOR FACILITATOR SUPERFAMILY DOMAIN-CONTAINING PROTEIN 6-LIKE"/>
    <property type="match status" value="1"/>
</dbReference>
<gene>
    <name evidence="8" type="ORF">PHPALM_5405</name>
</gene>
<dbReference type="InterPro" id="IPR036259">
    <property type="entry name" value="MFS_trans_sf"/>
</dbReference>
<keyword evidence="4 6" id="KW-1133">Transmembrane helix</keyword>
<reference evidence="8 9" key="1">
    <citation type="journal article" date="2017" name="Genome Biol. Evol.">
        <title>Phytophthora megakarya and P. palmivora, closely related causal agents of cacao black pod rot, underwent increases in genome sizes and gene numbers by different mechanisms.</title>
        <authorList>
            <person name="Ali S.S."/>
            <person name="Shao J."/>
            <person name="Lary D.J."/>
            <person name="Kronmiller B."/>
            <person name="Shen D."/>
            <person name="Strem M.D."/>
            <person name="Amoako-Attah I."/>
            <person name="Akrofi A.Y."/>
            <person name="Begoude B.A."/>
            <person name="Ten Hoopen G.M."/>
            <person name="Coulibaly K."/>
            <person name="Kebe B.I."/>
            <person name="Melnick R.L."/>
            <person name="Guiltinan M.J."/>
            <person name="Tyler B.M."/>
            <person name="Meinhardt L.W."/>
            <person name="Bailey B.A."/>
        </authorList>
    </citation>
    <scope>NUCLEOTIDE SEQUENCE [LARGE SCALE GENOMIC DNA]</scope>
    <source>
        <strain evidence="9">sbr112.9</strain>
    </source>
</reference>
<dbReference type="OrthoDB" id="515887at2759"/>
<evidence type="ECO:0000256" key="5">
    <source>
        <dbReference type="ARBA" id="ARBA00023136"/>
    </source>
</evidence>
<dbReference type="GO" id="GO:0016020">
    <property type="term" value="C:membrane"/>
    <property type="evidence" value="ECO:0007669"/>
    <property type="project" value="UniProtKB-SubCell"/>
</dbReference>
<feature type="domain" description="Major facilitator superfamily associated" evidence="7">
    <location>
        <begin position="93"/>
        <end position="167"/>
    </location>
</feature>
<proteinExistence type="inferred from homology"/>
<feature type="transmembrane region" description="Helical" evidence="6">
    <location>
        <begin position="106"/>
        <end position="124"/>
    </location>
</feature>
<evidence type="ECO:0000256" key="4">
    <source>
        <dbReference type="ARBA" id="ARBA00022989"/>
    </source>
</evidence>
<feature type="transmembrane region" description="Helical" evidence="6">
    <location>
        <begin position="252"/>
        <end position="274"/>
    </location>
</feature>
<feature type="transmembrane region" description="Helical" evidence="6">
    <location>
        <begin position="32"/>
        <end position="55"/>
    </location>
</feature>
<organism evidence="8 9">
    <name type="scientific">Phytophthora palmivora</name>
    <dbReference type="NCBI Taxonomy" id="4796"/>
    <lineage>
        <taxon>Eukaryota</taxon>
        <taxon>Sar</taxon>
        <taxon>Stramenopiles</taxon>
        <taxon>Oomycota</taxon>
        <taxon>Peronosporomycetes</taxon>
        <taxon>Peronosporales</taxon>
        <taxon>Peronosporaceae</taxon>
        <taxon>Phytophthora</taxon>
    </lineage>
</organism>
<evidence type="ECO:0000259" key="7">
    <source>
        <dbReference type="Pfam" id="PF12832"/>
    </source>
</evidence>
<evidence type="ECO:0000256" key="2">
    <source>
        <dbReference type="ARBA" id="ARBA00005241"/>
    </source>
</evidence>
<keyword evidence="5 6" id="KW-0472">Membrane</keyword>
<evidence type="ECO:0000313" key="8">
    <source>
        <dbReference type="EMBL" id="POM77240.1"/>
    </source>
</evidence>
<accession>A0A2P4YHF1</accession>
<comment type="subcellular location">
    <subcellularLocation>
        <location evidence="1">Membrane</location>
        <topology evidence="1">Multi-pass membrane protein</topology>
    </subcellularLocation>
</comment>
<feature type="non-terminal residue" evidence="8">
    <location>
        <position position="275"/>
    </location>
</feature>
<dbReference type="InterPro" id="IPR051717">
    <property type="entry name" value="MFS_MFSD6"/>
</dbReference>
<dbReference type="InterPro" id="IPR024989">
    <property type="entry name" value="MFS_assoc_dom"/>
</dbReference>
<dbReference type="PANTHER" id="PTHR16172">
    <property type="entry name" value="MAJOR FACILITATOR SUPERFAMILY DOMAIN-CONTAINING PROTEIN 6-LIKE"/>
    <property type="match status" value="1"/>
</dbReference>
<feature type="transmembrane region" description="Helical" evidence="6">
    <location>
        <begin position="191"/>
        <end position="224"/>
    </location>
</feature>
<evidence type="ECO:0000256" key="6">
    <source>
        <dbReference type="SAM" id="Phobius"/>
    </source>
</evidence>
<evidence type="ECO:0000313" key="9">
    <source>
        <dbReference type="Proteomes" id="UP000237271"/>
    </source>
</evidence>
<name>A0A2P4YHF1_9STRA</name>
<keyword evidence="3 6" id="KW-0812">Transmembrane</keyword>
<keyword evidence="9" id="KW-1185">Reference proteome</keyword>
<dbReference type="EMBL" id="NCKW01002804">
    <property type="protein sequence ID" value="POM77240.1"/>
    <property type="molecule type" value="Genomic_DNA"/>
</dbReference>
<comment type="similarity">
    <text evidence="2">Belongs to the major facilitator superfamily. MFSD6 family.</text>
</comment>
<dbReference type="SUPFAM" id="SSF103473">
    <property type="entry name" value="MFS general substrate transporter"/>
    <property type="match status" value="1"/>
</dbReference>
<dbReference type="Proteomes" id="UP000237271">
    <property type="component" value="Unassembled WGS sequence"/>
</dbReference>
<dbReference type="AlphaFoldDB" id="A0A2P4YHF1"/>
<evidence type="ECO:0000256" key="1">
    <source>
        <dbReference type="ARBA" id="ARBA00004141"/>
    </source>
</evidence>
<sequence length="275" mass="29703">MIGVLFAVQRGIGGGLSTLGGGWVYGALGGRMMWGIAGFIVFPLSLLCAGGFSYLARTYETQSPTVSKADSGSITSDESSLLATAGDYGTTDIYFDHTENFDKMQIGILLTLPCVCAIIAPPIWGGVADIIKNQKLVHIFCLVTAAVFMFSLRFVSTFNVMCIMLLVNPEPLALPRAPPLLDDPLHMEVELAVPVMAAAIGIAWCFNMVLGLSVISLFILLRFIPAYQPDDEGPKTNYLQSLAVIWDQPDVLVLYIVVLLAGIMGGLIDNFLFLW</sequence>
<comment type="caution">
    <text evidence="8">The sequence shown here is derived from an EMBL/GenBank/DDBJ whole genome shotgun (WGS) entry which is preliminary data.</text>
</comment>